<dbReference type="InterPro" id="IPR050802">
    <property type="entry name" value="EF-GSTs"/>
</dbReference>
<keyword evidence="3 4" id="KW-0648">Protein biosynthesis</keyword>
<dbReference type="Proteomes" id="UP000094455">
    <property type="component" value="Unassembled WGS sequence"/>
</dbReference>
<dbReference type="PROSITE" id="PS50040">
    <property type="entry name" value="EF1G_C"/>
    <property type="match status" value="1"/>
</dbReference>
<dbReference type="Gene3D" id="1.20.1050.10">
    <property type="match status" value="1"/>
</dbReference>
<dbReference type="OrthoDB" id="249703at2759"/>
<evidence type="ECO:0008006" key="10">
    <source>
        <dbReference type="Google" id="ProtNLM"/>
    </source>
</evidence>
<gene>
    <name evidence="8" type="ORF">PICMEDRAFT_16336</name>
</gene>
<dbReference type="InterPro" id="IPR040079">
    <property type="entry name" value="Glutathione_S-Trfase"/>
</dbReference>
<dbReference type="CDD" id="cd03181">
    <property type="entry name" value="GST_C_EF1Bgamma_like"/>
    <property type="match status" value="1"/>
</dbReference>
<dbReference type="InterPro" id="IPR036249">
    <property type="entry name" value="Thioredoxin-like_sf"/>
</dbReference>
<evidence type="ECO:0000256" key="2">
    <source>
        <dbReference type="ARBA" id="ARBA00022768"/>
    </source>
</evidence>
<dbReference type="FunFam" id="1.20.1050.10:FF:000006">
    <property type="entry name" value="Elongation factor 1 gamma"/>
    <property type="match status" value="1"/>
</dbReference>
<dbReference type="InterPro" id="IPR036282">
    <property type="entry name" value="Glutathione-S-Trfase_C_sf"/>
</dbReference>
<dbReference type="InterPro" id="IPR010987">
    <property type="entry name" value="Glutathione-S-Trfase_C-like"/>
</dbReference>
<dbReference type="InterPro" id="IPR001662">
    <property type="entry name" value="EF1B_G_C"/>
</dbReference>
<dbReference type="InterPro" id="IPR004046">
    <property type="entry name" value="GST_C"/>
</dbReference>
<evidence type="ECO:0000256" key="5">
    <source>
        <dbReference type="SAM" id="MobiDB-lite"/>
    </source>
</evidence>
<feature type="domain" description="GST C-terminal" evidence="7">
    <location>
        <begin position="83"/>
        <end position="212"/>
    </location>
</feature>
<dbReference type="SUPFAM" id="SSF89942">
    <property type="entry name" value="eEF1-gamma domain"/>
    <property type="match status" value="1"/>
</dbReference>
<dbReference type="Gene3D" id="3.30.70.1010">
    <property type="entry name" value="Translation elongation factor EF1B, gamma chain, conserved domain"/>
    <property type="match status" value="1"/>
</dbReference>
<evidence type="ECO:0000256" key="1">
    <source>
        <dbReference type="ARBA" id="ARBA00004815"/>
    </source>
</evidence>
<dbReference type="FunFam" id="3.30.70.1010:FF:000001">
    <property type="entry name" value="Elongation factor 1-gamma 1"/>
    <property type="match status" value="1"/>
</dbReference>
<accession>A0A1E3NK33</accession>
<dbReference type="InterPro" id="IPR036433">
    <property type="entry name" value="EF1B_G_C_sf"/>
</dbReference>
<reference evidence="8 9" key="1">
    <citation type="journal article" date="2016" name="Proc. Natl. Acad. Sci. U.S.A.">
        <title>Comparative genomics of biotechnologically important yeasts.</title>
        <authorList>
            <person name="Riley R."/>
            <person name="Haridas S."/>
            <person name="Wolfe K.H."/>
            <person name="Lopes M.R."/>
            <person name="Hittinger C.T."/>
            <person name="Goeker M."/>
            <person name="Salamov A.A."/>
            <person name="Wisecaver J.H."/>
            <person name="Long T.M."/>
            <person name="Calvey C.H."/>
            <person name="Aerts A.L."/>
            <person name="Barry K.W."/>
            <person name="Choi C."/>
            <person name="Clum A."/>
            <person name="Coughlan A.Y."/>
            <person name="Deshpande S."/>
            <person name="Douglass A.P."/>
            <person name="Hanson S.J."/>
            <person name="Klenk H.-P."/>
            <person name="LaButti K.M."/>
            <person name="Lapidus A."/>
            <person name="Lindquist E.A."/>
            <person name="Lipzen A.M."/>
            <person name="Meier-Kolthoff J.P."/>
            <person name="Ohm R.A."/>
            <person name="Otillar R.P."/>
            <person name="Pangilinan J.L."/>
            <person name="Peng Y."/>
            <person name="Rokas A."/>
            <person name="Rosa C.A."/>
            <person name="Scheuner C."/>
            <person name="Sibirny A.A."/>
            <person name="Slot J.C."/>
            <person name="Stielow J.B."/>
            <person name="Sun H."/>
            <person name="Kurtzman C.P."/>
            <person name="Blackwell M."/>
            <person name="Grigoriev I.V."/>
            <person name="Jeffries T.W."/>
        </authorList>
    </citation>
    <scope>NUCLEOTIDE SEQUENCE [LARGE SCALE GENOMIC DNA]</scope>
    <source>
        <strain evidence="8 9">NRRL Y-2026</strain>
    </source>
</reference>
<proteinExistence type="predicted"/>
<keyword evidence="9" id="KW-1185">Reference proteome</keyword>
<dbReference type="Gene3D" id="3.40.30.10">
    <property type="entry name" value="Glutaredoxin"/>
    <property type="match status" value="1"/>
</dbReference>
<dbReference type="PANTHER" id="PTHR43986:SF1">
    <property type="entry name" value="ELONGATION FACTOR 1-GAMMA"/>
    <property type="match status" value="1"/>
</dbReference>
<evidence type="ECO:0000313" key="9">
    <source>
        <dbReference type="Proteomes" id="UP000094455"/>
    </source>
</evidence>
<dbReference type="EMBL" id="KV454003">
    <property type="protein sequence ID" value="ODQ46446.1"/>
    <property type="molecule type" value="Genomic_DNA"/>
</dbReference>
<dbReference type="SUPFAM" id="SSF47616">
    <property type="entry name" value="GST C-terminal domain-like"/>
    <property type="match status" value="1"/>
</dbReference>
<dbReference type="SFLD" id="SFLDS00019">
    <property type="entry name" value="Glutathione_Transferase_(cytos"/>
    <property type="match status" value="1"/>
</dbReference>
<evidence type="ECO:0000259" key="7">
    <source>
        <dbReference type="PROSITE" id="PS50405"/>
    </source>
</evidence>
<evidence type="ECO:0000256" key="3">
    <source>
        <dbReference type="ARBA" id="ARBA00022917"/>
    </source>
</evidence>
<organism evidence="8 9">
    <name type="scientific">Pichia membranifaciens NRRL Y-2026</name>
    <dbReference type="NCBI Taxonomy" id="763406"/>
    <lineage>
        <taxon>Eukaryota</taxon>
        <taxon>Fungi</taxon>
        <taxon>Dikarya</taxon>
        <taxon>Ascomycota</taxon>
        <taxon>Saccharomycotina</taxon>
        <taxon>Pichiomycetes</taxon>
        <taxon>Pichiales</taxon>
        <taxon>Pichiaceae</taxon>
        <taxon>Pichia</taxon>
    </lineage>
</organism>
<evidence type="ECO:0000313" key="8">
    <source>
        <dbReference type="EMBL" id="ODQ46446.1"/>
    </source>
</evidence>
<dbReference type="GO" id="GO:0005085">
    <property type="term" value="F:guanyl-nucleotide exchange factor activity"/>
    <property type="evidence" value="ECO:0007669"/>
    <property type="project" value="UniProtKB-ARBA"/>
</dbReference>
<dbReference type="STRING" id="763406.A0A1E3NK33"/>
<dbReference type="Pfam" id="PF00647">
    <property type="entry name" value="EF1G"/>
    <property type="match status" value="1"/>
</dbReference>
<comment type="pathway">
    <text evidence="1">Protein biosynthesis; polypeptide chain elongation.</text>
</comment>
<feature type="domain" description="EF-1-gamma C-terminal" evidence="6">
    <location>
        <begin position="248"/>
        <end position="410"/>
    </location>
</feature>
<dbReference type="PROSITE" id="PS50405">
    <property type="entry name" value="GST_CTER"/>
    <property type="match status" value="1"/>
</dbReference>
<protein>
    <recommendedName>
        <fullName evidence="10">Elongation factor 1-gamma 1</fullName>
    </recommendedName>
</protein>
<feature type="region of interest" description="Disordered" evidence="5">
    <location>
        <begin position="210"/>
        <end position="250"/>
    </location>
</feature>
<dbReference type="PANTHER" id="PTHR43986">
    <property type="entry name" value="ELONGATION FACTOR 1-GAMMA"/>
    <property type="match status" value="1"/>
</dbReference>
<dbReference type="SMART" id="SM01183">
    <property type="entry name" value="EF1G"/>
    <property type="match status" value="1"/>
</dbReference>
<evidence type="ECO:0000256" key="4">
    <source>
        <dbReference type="PROSITE-ProRule" id="PRU00519"/>
    </source>
</evidence>
<dbReference type="GO" id="GO:0003746">
    <property type="term" value="F:translation elongation factor activity"/>
    <property type="evidence" value="ECO:0007669"/>
    <property type="project" value="UniProtKB-UniRule"/>
</dbReference>
<keyword evidence="2 4" id="KW-0251">Elongation factor</keyword>
<dbReference type="Pfam" id="PF00043">
    <property type="entry name" value="GST_C"/>
    <property type="match status" value="1"/>
</dbReference>
<name>A0A1E3NK33_9ASCO</name>
<feature type="compositionally biased region" description="Basic and acidic residues" evidence="5">
    <location>
        <begin position="218"/>
        <end position="232"/>
    </location>
</feature>
<dbReference type="RefSeq" id="XP_019017559.1">
    <property type="nucleotide sequence ID" value="XM_019161172.1"/>
</dbReference>
<sequence length="410" mass="46317">MSLGTLFGESETRSILPVGLVKAFKLDVKLEARGSAAHKAAGFSTEKVPAFLGPHGYKLQESVAVLFYLVNLHDPESPLLGTDLETKAQVLKYISWGTAELMDPLTNIIRVLLARIPFNKKLLDTSNTEVDNYVVELEKRLVNHTYLVGERLSLADLFVASCFYRCFTLTFGKKWRSSHPVFMRWFNTVAATEYLSYFFDNVKFIDEPVAPPKPAKKEKKDEPKKAEKKAEKPAAAAAPEPAPEPKKVKHPLAELGNPTIALDEWKRVYSNKDTRKEALPYFWNTFYNDDEWSLWRVDYKYNDELTLTFMTNNLIGGFFNRLTGSTKYMFGCAVVYGENNNNGIVGAFLVRGKDSAPAFNVAPDWESYSYTKLDASKPEDKAFVDNMWAWDEPVVVAGEKKEIADGKVLK</sequence>
<dbReference type="GO" id="GO:0005737">
    <property type="term" value="C:cytoplasm"/>
    <property type="evidence" value="ECO:0007669"/>
    <property type="project" value="TreeGrafter"/>
</dbReference>
<dbReference type="SUPFAM" id="SSF52833">
    <property type="entry name" value="Thioredoxin-like"/>
    <property type="match status" value="1"/>
</dbReference>
<dbReference type="GeneID" id="30177859"/>
<dbReference type="AlphaFoldDB" id="A0A1E3NK33"/>
<evidence type="ECO:0000259" key="6">
    <source>
        <dbReference type="PROSITE" id="PS50040"/>
    </source>
</evidence>
<dbReference type="GO" id="GO:0005634">
    <property type="term" value="C:nucleus"/>
    <property type="evidence" value="ECO:0007669"/>
    <property type="project" value="TreeGrafter"/>
</dbReference>